<dbReference type="InterPro" id="IPR050887">
    <property type="entry name" value="Beta-mannosidase_GH2"/>
</dbReference>
<evidence type="ECO:0000313" key="8">
    <source>
        <dbReference type="EMBL" id="MBO3662409.1"/>
    </source>
</evidence>
<dbReference type="InterPro" id="IPR008979">
    <property type="entry name" value="Galactose-bd-like_sf"/>
</dbReference>
<comment type="catalytic activity">
    <reaction evidence="1">
        <text>Hydrolysis of terminal, non-reducing beta-D-mannose residues in beta-D-mannosides.</text>
        <dbReference type="EC" id="3.2.1.25"/>
    </reaction>
</comment>
<dbReference type="Gene3D" id="2.60.40.10">
    <property type="entry name" value="Immunoglobulins"/>
    <property type="match status" value="1"/>
</dbReference>
<dbReference type="PANTHER" id="PTHR43730:SF1">
    <property type="entry name" value="BETA-MANNOSIDASE"/>
    <property type="match status" value="1"/>
</dbReference>
<dbReference type="Pfam" id="PF00703">
    <property type="entry name" value="Glyco_hydro_2"/>
    <property type="match status" value="1"/>
</dbReference>
<feature type="domain" description="Glycoside hydrolase family 2 immunoglobulin-like beta-sandwich" evidence="6">
    <location>
        <begin position="195"/>
        <end position="294"/>
    </location>
</feature>
<dbReference type="InterPro" id="IPR013783">
    <property type="entry name" value="Ig-like_fold"/>
</dbReference>
<gene>
    <name evidence="8" type="ORF">J5V96_02670</name>
    <name evidence="9" type="ORF">J5V96_12915</name>
</gene>
<evidence type="ECO:0000259" key="6">
    <source>
        <dbReference type="Pfam" id="PF00703"/>
    </source>
</evidence>
<keyword evidence="10" id="KW-1185">Reference proteome</keyword>
<evidence type="ECO:0000256" key="2">
    <source>
        <dbReference type="ARBA" id="ARBA00007401"/>
    </source>
</evidence>
<dbReference type="InterPro" id="IPR006102">
    <property type="entry name" value="Ig-like_GH2"/>
</dbReference>
<name>A0A939QRV2_9MICO</name>
<reference evidence="9" key="1">
    <citation type="submission" date="2021-03" db="EMBL/GenBank/DDBJ databases">
        <title>Microbacterium sp. nov., a novel actinobacterium isolated from cow dung.</title>
        <authorList>
            <person name="Zhang L."/>
        </authorList>
    </citation>
    <scope>NUCLEOTIDE SEQUENCE</scope>
    <source>
        <strain evidence="9">NEAU-LLB</strain>
    </source>
</reference>
<proteinExistence type="inferred from homology"/>
<evidence type="ECO:0000256" key="1">
    <source>
        <dbReference type="ARBA" id="ARBA00000829"/>
    </source>
</evidence>
<evidence type="ECO:0000313" key="9">
    <source>
        <dbReference type="EMBL" id="MBO3664401.1"/>
    </source>
</evidence>
<organism evidence="9 10">
    <name type="scientific">Microbacterium stercoris</name>
    <dbReference type="NCBI Taxonomy" id="2820289"/>
    <lineage>
        <taxon>Bacteria</taxon>
        <taxon>Bacillati</taxon>
        <taxon>Actinomycetota</taxon>
        <taxon>Actinomycetes</taxon>
        <taxon>Micrococcales</taxon>
        <taxon>Microbacteriaceae</taxon>
        <taxon>Microbacterium</taxon>
    </lineage>
</organism>
<dbReference type="Gene3D" id="2.60.120.260">
    <property type="entry name" value="Galactose-binding domain-like"/>
    <property type="match status" value="1"/>
</dbReference>
<accession>A0A939QRV2</accession>
<dbReference type="Gene3D" id="3.20.20.80">
    <property type="entry name" value="Glycosidases"/>
    <property type="match status" value="1"/>
</dbReference>
<dbReference type="InterPro" id="IPR054593">
    <property type="entry name" value="Beta-mannosidase-like_N2"/>
</dbReference>
<dbReference type="SUPFAM" id="SSF49785">
    <property type="entry name" value="Galactose-binding domain-like"/>
    <property type="match status" value="1"/>
</dbReference>
<evidence type="ECO:0000256" key="5">
    <source>
        <dbReference type="ARBA" id="ARBA00023295"/>
    </source>
</evidence>
<dbReference type="AlphaFoldDB" id="A0A939QRV2"/>
<dbReference type="InterPro" id="IPR017853">
    <property type="entry name" value="GH"/>
</dbReference>
<comment type="similarity">
    <text evidence="2">Belongs to the glycosyl hydrolase 2 family.</text>
</comment>
<evidence type="ECO:0000256" key="3">
    <source>
        <dbReference type="ARBA" id="ARBA00012754"/>
    </source>
</evidence>
<dbReference type="EMBL" id="JAGFOA010000001">
    <property type="protein sequence ID" value="MBO3662409.1"/>
    <property type="molecule type" value="Genomic_DNA"/>
</dbReference>
<sequence>MTVDLRHLTDRWTVRAHGPRVPPNVRAAGEIPAQVPGSATTDLLAAGLIADPYLDDNERLQAWIGVTDFEYALPLEWTDDGSDRVDLAFDGLDTVAEVSLNGVSVLETRNQHRSHRVAAKQLLREGVNDLRVRFTAPVRAAALAERELGARPHVNHHPYNAIRKMASGFGWDWGIDTSATGIWRSVRLESWSGARIAQVRPVPRIEGPDGVVDVHVSLERVSDAPLHLAVRVGEQAGQLALAAGQDSAVVTVRVPDVQRWWPRGFGDPTRYPLDVALRDDRAELDARSLRIGFREVRVDTTPDDAGTPLRILVNERPVYIRGANWIPDDAFPHRVNRARYEARIAQAEFANVNLLRVWGGGIYESDDFYDLCDERGMLTWQDFLLACAAYAEEEPLRSEIEAEARENVARLAAHPSLIVLNGNNENLEGYHEWGWPARLDGATWGEHYYHDLFPRIVEELAPHIAYTPGSPFTPGGTHRPNDPDHGSVHIWDLWNRRDWNDYRSYTPRFVAEFGWQGPPTWATLTRAIHDDPISPVSPGVQVHQKAIEGDAKLTSGLVAHTPVPRDMRDWVWAMQLNQARAIGTALEHFRSLSPHNAGAIVWQLNDDWPVISWSAVDGDGREKPLLYAMKHAFAPRLVTVQPREEGLAVVLSNETDEEWSGSLTVARHTVDGSEVARVALAAEVAPRATVTVPLGELGVTENAEGELLRARLGDAVGWWFFADLRDAALSSAALDVVVGPAAGGVRVDVTARTVVRDLALLVDTIAPDAVADDALVHLLPGESASFIVSTAAAVGPSAFGAPGVIRTGNDLVAGAPQIRIAEVSAATESALEEEVTGVR</sequence>
<evidence type="ECO:0000313" key="10">
    <source>
        <dbReference type="Proteomes" id="UP000680132"/>
    </source>
</evidence>
<dbReference type="Pfam" id="PF22666">
    <property type="entry name" value="Glyco_hydro_2_N2"/>
    <property type="match status" value="1"/>
</dbReference>
<comment type="caution">
    <text evidence="9">The sequence shown here is derived from an EMBL/GenBank/DDBJ whole genome shotgun (WGS) entry which is preliminary data.</text>
</comment>
<dbReference type="FunFam" id="3.20.20.80:FF:000050">
    <property type="entry name" value="Beta-mannosidase B"/>
    <property type="match status" value="1"/>
</dbReference>
<dbReference type="SUPFAM" id="SSF49303">
    <property type="entry name" value="beta-Galactosidase/glucuronidase domain"/>
    <property type="match status" value="1"/>
</dbReference>
<dbReference type="EC" id="3.2.1.25" evidence="3"/>
<dbReference type="EMBL" id="JAGFOA010000005">
    <property type="protein sequence ID" value="MBO3664401.1"/>
    <property type="molecule type" value="Genomic_DNA"/>
</dbReference>
<dbReference type="SUPFAM" id="SSF51445">
    <property type="entry name" value="(Trans)glycosidases"/>
    <property type="match status" value="1"/>
</dbReference>
<dbReference type="GO" id="GO:0004567">
    <property type="term" value="F:beta-mannosidase activity"/>
    <property type="evidence" value="ECO:0007669"/>
    <property type="project" value="UniProtKB-EC"/>
</dbReference>
<keyword evidence="4 9" id="KW-0378">Hydrolase</keyword>
<feature type="domain" description="Beta-mannosidase-like galactose-binding" evidence="7">
    <location>
        <begin position="26"/>
        <end position="184"/>
    </location>
</feature>
<dbReference type="InterPro" id="IPR036156">
    <property type="entry name" value="Beta-gal/glucu_dom_sf"/>
</dbReference>
<dbReference type="RefSeq" id="WP_208500088.1">
    <property type="nucleotide sequence ID" value="NZ_JAGFOA010000001.1"/>
</dbReference>
<evidence type="ECO:0000259" key="7">
    <source>
        <dbReference type="Pfam" id="PF22666"/>
    </source>
</evidence>
<dbReference type="PANTHER" id="PTHR43730">
    <property type="entry name" value="BETA-MANNOSIDASE"/>
    <property type="match status" value="1"/>
</dbReference>
<keyword evidence="5" id="KW-0326">Glycosidase</keyword>
<dbReference type="Proteomes" id="UP000680132">
    <property type="component" value="Unassembled WGS sequence"/>
</dbReference>
<dbReference type="GO" id="GO:0006516">
    <property type="term" value="P:glycoprotein catabolic process"/>
    <property type="evidence" value="ECO:0007669"/>
    <property type="project" value="TreeGrafter"/>
</dbReference>
<dbReference type="GO" id="GO:0005975">
    <property type="term" value="P:carbohydrate metabolic process"/>
    <property type="evidence" value="ECO:0007669"/>
    <property type="project" value="InterPro"/>
</dbReference>
<evidence type="ECO:0000256" key="4">
    <source>
        <dbReference type="ARBA" id="ARBA00022801"/>
    </source>
</evidence>
<protein>
    <recommendedName>
        <fullName evidence="3">beta-mannosidase</fullName>
        <ecNumber evidence="3">3.2.1.25</ecNumber>
    </recommendedName>
</protein>